<feature type="compositionally biased region" description="Acidic residues" evidence="9">
    <location>
        <begin position="497"/>
        <end position="507"/>
    </location>
</feature>
<dbReference type="GO" id="GO:0006303">
    <property type="term" value="P:double-strand break repair via nonhomologous end joining"/>
    <property type="evidence" value="ECO:0007669"/>
    <property type="project" value="TreeGrafter"/>
</dbReference>
<dbReference type="GO" id="GO:0006310">
    <property type="term" value="P:DNA recombination"/>
    <property type="evidence" value="ECO:0007669"/>
    <property type="project" value="UniProtKB-KW"/>
</dbReference>
<dbReference type="GO" id="GO:0071897">
    <property type="term" value="P:DNA biosynthetic process"/>
    <property type="evidence" value="ECO:0007669"/>
    <property type="project" value="InterPro"/>
</dbReference>
<dbReference type="Gene3D" id="2.40.50.140">
    <property type="entry name" value="Nucleic acid-binding proteins"/>
    <property type="match status" value="1"/>
</dbReference>
<comment type="caution">
    <text evidence="12">The sequence shown here is derived from an EMBL/GenBank/DDBJ whole genome shotgun (WGS) entry which is preliminary data.</text>
</comment>
<dbReference type="SUPFAM" id="SSF56091">
    <property type="entry name" value="DNA ligase/mRNA capping enzyme, catalytic domain"/>
    <property type="match status" value="1"/>
</dbReference>
<feature type="domain" description="ATP-dependent DNA ligase family profile" evidence="10">
    <location>
        <begin position="189"/>
        <end position="354"/>
    </location>
</feature>
<dbReference type="Proteomes" id="UP000728185">
    <property type="component" value="Unassembled WGS sequence"/>
</dbReference>
<dbReference type="SUPFAM" id="SSF52113">
    <property type="entry name" value="BRCT domain"/>
    <property type="match status" value="1"/>
</dbReference>
<organism evidence="12 13">
    <name type="scientific">Fasciolopsis buskii</name>
    <dbReference type="NCBI Taxonomy" id="27845"/>
    <lineage>
        <taxon>Eukaryota</taxon>
        <taxon>Metazoa</taxon>
        <taxon>Spiralia</taxon>
        <taxon>Lophotrochozoa</taxon>
        <taxon>Platyhelminthes</taxon>
        <taxon>Trematoda</taxon>
        <taxon>Digenea</taxon>
        <taxon>Plagiorchiida</taxon>
        <taxon>Echinostomata</taxon>
        <taxon>Echinostomatoidea</taxon>
        <taxon>Fasciolidae</taxon>
        <taxon>Fasciolopsis</taxon>
    </lineage>
</organism>
<evidence type="ECO:0000256" key="7">
    <source>
        <dbReference type="RuleBase" id="RU000617"/>
    </source>
</evidence>
<keyword evidence="7" id="KW-0547">Nucleotide-binding</keyword>
<name>A0A8E0RUE0_9TREM</name>
<dbReference type="PANTHER" id="PTHR45997">
    <property type="entry name" value="DNA LIGASE 4"/>
    <property type="match status" value="1"/>
</dbReference>
<keyword evidence="7" id="KW-0067">ATP-binding</keyword>
<dbReference type="GO" id="GO:0005524">
    <property type="term" value="F:ATP binding"/>
    <property type="evidence" value="ECO:0007669"/>
    <property type="project" value="UniProtKB-KW"/>
</dbReference>
<proteinExistence type="inferred from homology"/>
<dbReference type="PROSITE" id="PS50160">
    <property type="entry name" value="DNA_LIGASE_A3"/>
    <property type="match status" value="1"/>
</dbReference>
<dbReference type="CDD" id="cd07968">
    <property type="entry name" value="OBF_DNA_ligase_IV"/>
    <property type="match status" value="1"/>
</dbReference>
<dbReference type="InterPro" id="IPR012310">
    <property type="entry name" value="DNA_ligase_ATP-dep_cent"/>
</dbReference>
<dbReference type="GO" id="GO:0003677">
    <property type="term" value="F:DNA binding"/>
    <property type="evidence" value="ECO:0007669"/>
    <property type="project" value="InterPro"/>
</dbReference>
<evidence type="ECO:0000259" key="11">
    <source>
        <dbReference type="PROSITE" id="PS50172"/>
    </source>
</evidence>
<feature type="region of interest" description="Disordered" evidence="9">
    <location>
        <begin position="480"/>
        <end position="519"/>
    </location>
</feature>
<gene>
    <name evidence="12" type="ORF">FBUS_04876</name>
</gene>
<evidence type="ECO:0000256" key="3">
    <source>
        <dbReference type="ARBA" id="ARBA00022763"/>
    </source>
</evidence>
<dbReference type="NCBIfam" id="TIGR00574">
    <property type="entry name" value="dnl1"/>
    <property type="match status" value="1"/>
</dbReference>
<dbReference type="PANTHER" id="PTHR45997:SF1">
    <property type="entry name" value="DNA LIGASE 4"/>
    <property type="match status" value="1"/>
</dbReference>
<sequence length="890" mass="99913">MVYFELSRHLHASVSITQDLSLLCQRIAEIDVQAFVEDKKSITAPDITLFVPFRPMLCERANSPESLCQSVVKLCNLGSVDLGAARILIETKYDGERIQIHKSGSTYRYWSRNCLEWTNSYGGDGDLKQGSLTPRLHEAFRLNVRECILDGEIMAFNIWSNTIVPKTSGFDVKRSEFASGSVGNWFGEDEVDAYQPCVVVFDVMYLNGKSLTTTPLLERRSLLKELFVQRNLRANEDPLEISDNDEFDYLPEPILDGTVYLSRWNLVPVKLEEVNKIFNRLIDARQEGLVAKLTVGTSPYLPGRRLHGGWWKLKPDYVEGLLTDLDCLVVGGCYLSVLGRRTKRIGHFICAVRDDRNHTNEVTGAESLPTFLSFCRVSSGLTTNQLKEINAKLRPHWKPYDRKHPNTGPTEWLRVTTERPDVWIAPQHSITFQIHASEISPSLSYAAGLTLRFPRIAAVREDKPWQDCLTVTELTQLNQQTEGKMAVRRLPVPGSDVDSDAESELDTEASQHSDNRSSEHFIDSAIGLSTSDYSTDSLSTFGDKPQASSTPKKQRKLRRDDQYRCPIDVPTEHDQSLIGVGFLSGYELCLLLPPDQRKTDLDLRVRKSGGTIVQNPGSDTFCIVADKLTAKIKNLIGYGLSSNTELPVTSSKYNVVRVEWLLRALDKGEMIQWKPSDMFAMTPTLAKTMFSRFDRFGDSFTEPISSDELRSLCVQVAARDSRIHSPQQWKLTSELLDELKSADIFSVAPLFSYYILALPHVNSLGDPSASNVESLFNRLMVADLRRLGAVVLYFDCNICLENIPELVQFVASQLGVSDRQSSSYSGPKLSHILLLNPLINADDALCLDSLKDQLLDSCLFHPGGPLVVDKIWAKQHINAELCYPETAVDI</sequence>
<dbReference type="InterPro" id="IPR001357">
    <property type="entry name" value="BRCT_dom"/>
</dbReference>
<dbReference type="GO" id="GO:0003910">
    <property type="term" value="F:DNA ligase (ATP) activity"/>
    <property type="evidence" value="ECO:0007669"/>
    <property type="project" value="UniProtKB-EC"/>
</dbReference>
<evidence type="ECO:0000256" key="1">
    <source>
        <dbReference type="ARBA" id="ARBA00022598"/>
    </source>
</evidence>
<accession>A0A8E0RUE0</accession>
<dbReference type="InterPro" id="IPR029710">
    <property type="entry name" value="LIG4"/>
</dbReference>
<dbReference type="Pfam" id="PF04679">
    <property type="entry name" value="DNA_ligase_A_C"/>
    <property type="match status" value="1"/>
</dbReference>
<dbReference type="EMBL" id="LUCM01006606">
    <property type="protein sequence ID" value="KAA0191038.1"/>
    <property type="molecule type" value="Genomic_DNA"/>
</dbReference>
<dbReference type="GO" id="GO:0046872">
    <property type="term" value="F:metal ion binding"/>
    <property type="evidence" value="ECO:0007669"/>
    <property type="project" value="UniProtKB-KW"/>
</dbReference>
<dbReference type="GO" id="GO:0032807">
    <property type="term" value="C:DNA ligase IV complex"/>
    <property type="evidence" value="ECO:0007669"/>
    <property type="project" value="TreeGrafter"/>
</dbReference>
<dbReference type="EC" id="6.5.1.1" evidence="7"/>
<dbReference type="InterPro" id="IPR012309">
    <property type="entry name" value="DNA_ligase_ATP-dep_C"/>
</dbReference>
<evidence type="ECO:0000256" key="9">
    <source>
        <dbReference type="SAM" id="MobiDB-lite"/>
    </source>
</evidence>
<dbReference type="InterPro" id="IPR036420">
    <property type="entry name" value="BRCT_dom_sf"/>
</dbReference>
<evidence type="ECO:0000256" key="8">
    <source>
        <dbReference type="RuleBase" id="RU004196"/>
    </source>
</evidence>
<evidence type="ECO:0000313" key="13">
    <source>
        <dbReference type="Proteomes" id="UP000728185"/>
    </source>
</evidence>
<feature type="region of interest" description="Disordered" evidence="9">
    <location>
        <begin position="537"/>
        <end position="561"/>
    </location>
</feature>
<dbReference type="GO" id="GO:0005958">
    <property type="term" value="C:DNA-dependent protein kinase-DNA ligase 4 complex"/>
    <property type="evidence" value="ECO:0007669"/>
    <property type="project" value="TreeGrafter"/>
</dbReference>
<feature type="compositionally biased region" description="Basic and acidic residues" evidence="9">
    <location>
        <begin position="509"/>
        <end position="519"/>
    </location>
</feature>
<dbReference type="PROSITE" id="PS00697">
    <property type="entry name" value="DNA_LIGASE_A1"/>
    <property type="match status" value="1"/>
</dbReference>
<dbReference type="Gene3D" id="3.30.470.30">
    <property type="entry name" value="DNA ligase/mRNA capping enzyme"/>
    <property type="match status" value="1"/>
</dbReference>
<keyword evidence="5 7" id="KW-0233">DNA recombination</keyword>
<keyword evidence="1 7" id="KW-0436">Ligase</keyword>
<dbReference type="CDD" id="cd07903">
    <property type="entry name" value="Adenylation_DNA_ligase_IV"/>
    <property type="match status" value="1"/>
</dbReference>
<evidence type="ECO:0000256" key="5">
    <source>
        <dbReference type="ARBA" id="ARBA00023172"/>
    </source>
</evidence>
<reference evidence="12" key="1">
    <citation type="submission" date="2019-05" db="EMBL/GenBank/DDBJ databases">
        <title>Annotation for the trematode Fasciolopsis buski.</title>
        <authorList>
            <person name="Choi Y.-J."/>
        </authorList>
    </citation>
    <scope>NUCLEOTIDE SEQUENCE</scope>
    <source>
        <strain evidence="12">HT</strain>
        <tissue evidence="12">Whole worm</tissue>
    </source>
</reference>
<dbReference type="OrthoDB" id="151490at2759"/>
<evidence type="ECO:0000256" key="4">
    <source>
        <dbReference type="ARBA" id="ARBA00022842"/>
    </source>
</evidence>
<evidence type="ECO:0000256" key="6">
    <source>
        <dbReference type="ARBA" id="ARBA00023204"/>
    </source>
</evidence>
<keyword evidence="3 7" id="KW-0227">DNA damage</keyword>
<dbReference type="InterPro" id="IPR012340">
    <property type="entry name" value="NA-bd_OB-fold"/>
</dbReference>
<feature type="domain" description="BRCT" evidence="11">
    <location>
        <begin position="582"/>
        <end position="678"/>
    </location>
</feature>
<dbReference type="InterPro" id="IPR000977">
    <property type="entry name" value="DNA_ligase_ATP-dep"/>
</dbReference>
<protein>
    <recommendedName>
        <fullName evidence="7">DNA ligase</fullName>
        <ecNumber evidence="7">6.5.1.1</ecNumber>
    </recommendedName>
</protein>
<evidence type="ECO:0000313" key="12">
    <source>
        <dbReference type="EMBL" id="KAA0191038.1"/>
    </source>
</evidence>
<dbReference type="Pfam" id="PF01068">
    <property type="entry name" value="DNA_ligase_A_M"/>
    <property type="match status" value="1"/>
</dbReference>
<evidence type="ECO:0000259" key="10">
    <source>
        <dbReference type="PROSITE" id="PS50160"/>
    </source>
</evidence>
<keyword evidence="13" id="KW-1185">Reference proteome</keyword>
<dbReference type="AlphaFoldDB" id="A0A8E0RUE0"/>
<keyword evidence="6 7" id="KW-0234">DNA repair</keyword>
<evidence type="ECO:0000256" key="2">
    <source>
        <dbReference type="ARBA" id="ARBA00022723"/>
    </source>
</evidence>
<comment type="catalytic activity">
    <reaction evidence="7">
        <text>ATP + (deoxyribonucleotide)n-3'-hydroxyl + 5'-phospho-(deoxyribonucleotide)m = (deoxyribonucleotide)n+m + AMP + diphosphate.</text>
        <dbReference type="EC" id="6.5.1.1"/>
    </reaction>
</comment>
<keyword evidence="4" id="KW-0460">Magnesium</keyword>
<comment type="similarity">
    <text evidence="8">Belongs to the ATP-dependent DNA ligase family.</text>
</comment>
<dbReference type="GO" id="GO:0006297">
    <property type="term" value="P:nucleotide-excision repair, DNA gap filling"/>
    <property type="evidence" value="ECO:0007669"/>
    <property type="project" value="TreeGrafter"/>
</dbReference>
<dbReference type="SUPFAM" id="SSF50249">
    <property type="entry name" value="Nucleic acid-binding proteins"/>
    <property type="match status" value="1"/>
</dbReference>
<dbReference type="InterPro" id="IPR044125">
    <property type="entry name" value="Adenylation_DNA_ligase_IV"/>
</dbReference>
<dbReference type="Gene3D" id="3.40.50.10190">
    <property type="entry name" value="BRCT domain"/>
    <property type="match status" value="1"/>
</dbReference>
<dbReference type="InterPro" id="IPR016059">
    <property type="entry name" value="DNA_ligase_ATP-dep_CS"/>
</dbReference>
<dbReference type="PROSITE" id="PS50172">
    <property type="entry name" value="BRCT"/>
    <property type="match status" value="1"/>
</dbReference>
<keyword evidence="2" id="KW-0479">Metal-binding</keyword>